<dbReference type="EMBL" id="FAOZ01000010">
    <property type="protein sequence ID" value="CUU57110.1"/>
    <property type="molecule type" value="Genomic_DNA"/>
</dbReference>
<protein>
    <recommendedName>
        <fullName evidence="3">N-acetyltransferase domain-containing protein</fullName>
    </recommendedName>
</protein>
<dbReference type="InterPro" id="IPR016181">
    <property type="entry name" value="Acyl_CoA_acyltransferase"/>
</dbReference>
<dbReference type="Gene3D" id="3.40.630.30">
    <property type="match status" value="1"/>
</dbReference>
<accession>A0A0S4QRS2</accession>
<organism evidence="1 2">
    <name type="scientific">Parafrankia irregularis</name>
    <dbReference type="NCBI Taxonomy" id="795642"/>
    <lineage>
        <taxon>Bacteria</taxon>
        <taxon>Bacillati</taxon>
        <taxon>Actinomycetota</taxon>
        <taxon>Actinomycetes</taxon>
        <taxon>Frankiales</taxon>
        <taxon>Frankiaceae</taxon>
        <taxon>Parafrankia</taxon>
    </lineage>
</organism>
<dbReference type="RefSeq" id="WP_091278137.1">
    <property type="nucleotide sequence ID" value="NZ_FAOZ01000010.1"/>
</dbReference>
<dbReference type="Proteomes" id="UP000198802">
    <property type="component" value="Unassembled WGS sequence"/>
</dbReference>
<evidence type="ECO:0000313" key="2">
    <source>
        <dbReference type="Proteomes" id="UP000198802"/>
    </source>
</evidence>
<proteinExistence type="predicted"/>
<sequence>MIEIFDGSDAARLATVLSFRRAAFSGSRRDPAHLDAWASDTYDRACRHIVMTDDTGAPVAAVRVVLEGRWPLQDRYDGPLEQTRGAEFGRLCVLRRETADARNLYELMVNAARHCVELQRPMMYGLTIAPFWRALARAGVPLVPLSGPIQAYGEEENVILFDAHDLIAFYDGWRSQRTTADHGGHGDR</sequence>
<dbReference type="AlphaFoldDB" id="A0A0S4QRS2"/>
<reference evidence="2" key="1">
    <citation type="submission" date="2015-11" db="EMBL/GenBank/DDBJ databases">
        <authorList>
            <person name="Varghese N."/>
        </authorList>
    </citation>
    <scope>NUCLEOTIDE SEQUENCE [LARGE SCALE GENOMIC DNA]</scope>
    <source>
        <strain evidence="2">DSM 45899</strain>
    </source>
</reference>
<name>A0A0S4QRS2_9ACTN</name>
<gene>
    <name evidence="1" type="ORF">Ga0074812_110125</name>
</gene>
<evidence type="ECO:0000313" key="1">
    <source>
        <dbReference type="EMBL" id="CUU57110.1"/>
    </source>
</evidence>
<keyword evidence="2" id="KW-1185">Reference proteome</keyword>
<evidence type="ECO:0008006" key="3">
    <source>
        <dbReference type="Google" id="ProtNLM"/>
    </source>
</evidence>
<dbReference type="SUPFAM" id="SSF55729">
    <property type="entry name" value="Acyl-CoA N-acyltransferases (Nat)"/>
    <property type="match status" value="1"/>
</dbReference>